<dbReference type="Proteomes" id="UP000829685">
    <property type="component" value="Unassembled WGS sequence"/>
</dbReference>
<feature type="region of interest" description="Disordered" evidence="1">
    <location>
        <begin position="1"/>
        <end position="20"/>
    </location>
</feature>
<feature type="region of interest" description="Disordered" evidence="1">
    <location>
        <begin position="468"/>
        <end position="512"/>
    </location>
</feature>
<dbReference type="InterPro" id="IPR004827">
    <property type="entry name" value="bZIP"/>
</dbReference>
<feature type="region of interest" description="Disordered" evidence="1">
    <location>
        <begin position="354"/>
        <end position="412"/>
    </location>
</feature>
<evidence type="ECO:0000256" key="1">
    <source>
        <dbReference type="SAM" id="MobiDB-lite"/>
    </source>
</evidence>
<dbReference type="Pfam" id="PF00170">
    <property type="entry name" value="bZIP_1"/>
    <property type="match status" value="1"/>
</dbReference>
<feature type="compositionally biased region" description="Basic and acidic residues" evidence="1">
    <location>
        <begin position="386"/>
        <end position="403"/>
    </location>
</feature>
<dbReference type="PANTHER" id="PTHR37616">
    <property type="entry name" value="BZIP TRANSCRIPTION FACTOR 60-LIKE"/>
    <property type="match status" value="1"/>
</dbReference>
<dbReference type="Gene3D" id="1.20.5.170">
    <property type="match status" value="1"/>
</dbReference>
<feature type="region of interest" description="Disordered" evidence="1">
    <location>
        <begin position="157"/>
        <end position="193"/>
    </location>
</feature>
<dbReference type="SMART" id="SM00338">
    <property type="entry name" value="BRLZ"/>
    <property type="match status" value="1"/>
</dbReference>
<dbReference type="PANTHER" id="PTHR37616:SF2">
    <property type="entry name" value="BZIP DOMAIN-CONTAINING PROTEIN"/>
    <property type="match status" value="1"/>
</dbReference>
<name>A0A9P9WTR2_9PEZI</name>
<feature type="compositionally biased region" description="Polar residues" evidence="1">
    <location>
        <begin position="468"/>
        <end position="477"/>
    </location>
</feature>
<feature type="region of interest" description="Disordered" evidence="1">
    <location>
        <begin position="319"/>
        <end position="342"/>
    </location>
</feature>
<feature type="compositionally biased region" description="Low complexity" evidence="1">
    <location>
        <begin position="478"/>
        <end position="491"/>
    </location>
</feature>
<protein>
    <recommendedName>
        <fullName evidence="2">BZIP domain-containing protein</fullName>
    </recommendedName>
</protein>
<evidence type="ECO:0000313" key="4">
    <source>
        <dbReference type="Proteomes" id="UP000829685"/>
    </source>
</evidence>
<sequence length="692" mass="76167">MAAAACTWSPESPDCERPRKPQAAGITILLASIRCAAPAPAQVAQLAPWHPKSPALVGSDLAQSGGQQGSPLADGRRRWLMEHDTVTIPSTANTPAVTRHHVKEHQGIAVGRHHTYKDMSASSQSQSSSSPANTQPAGCVVDPLDLLDFSEYDGLSYQSSSVSPASSSKPQFNRQSAAPTPTTMPSGPVMQGPSHRYDQYKQQTPFVPGALATTMAINQSNPQITGYTLDYMQSMGQNEDVFDFNAGPSQPSPNMDLDFDSQPEPFFFPEQTINPNAIGGRDTLPSPPAVQSNIGRMYPGMHQQQALAKAQAQQRQQQQIIQQQQQQRQQMKQKGVQPSDPMVEQKITQLLNSMRAKSGHDDSLDSPLLNMPRPKKDEEDMDEDERLLNSEEGKKLSSKERRQLRNKVSARAFRSRRKEYIGQLESEIASKVTENGELRTQNRALLEENKRLSDLTRMLLSSPSFSNFLDHLSSNPNAAPQQQQAAPQMEQRQQEQRQAPKDVNPYAAARQSQQQQIGMVMIPEQTMDFSMLNIAESNDMYSYQPQVFSVLETPEMPEIDTALLSGKDHGLMSEITESIEKVEITLPEAPVLLEDAKAQAPAAPIAAMDRVKTVANLDGDIFDDETSTTSVVQSVVDNMSTITIPSEKASRYELISASEEDATASRALARVQRLTSSIEATMARLERLTMGL</sequence>
<evidence type="ECO:0000313" key="3">
    <source>
        <dbReference type="EMBL" id="KAI1878889.1"/>
    </source>
</evidence>
<keyword evidence="4" id="KW-1185">Reference proteome</keyword>
<dbReference type="GO" id="GO:0003700">
    <property type="term" value="F:DNA-binding transcription factor activity"/>
    <property type="evidence" value="ECO:0007669"/>
    <property type="project" value="InterPro"/>
</dbReference>
<dbReference type="AlphaFoldDB" id="A0A9P9WTR2"/>
<dbReference type="CDD" id="cd14810">
    <property type="entry name" value="bZIP_u1"/>
    <property type="match status" value="1"/>
</dbReference>
<dbReference type="SUPFAM" id="SSF57959">
    <property type="entry name" value="Leucine zipper domain"/>
    <property type="match status" value="1"/>
</dbReference>
<feature type="compositionally biased region" description="Low complexity" evidence="1">
    <location>
        <begin position="157"/>
        <end position="168"/>
    </location>
</feature>
<feature type="domain" description="BZIP" evidence="2">
    <location>
        <begin position="396"/>
        <end position="459"/>
    </location>
</feature>
<feature type="compositionally biased region" description="Low complexity" evidence="1">
    <location>
        <begin position="120"/>
        <end position="130"/>
    </location>
</feature>
<gene>
    <name evidence="3" type="ORF">JX265_003066</name>
</gene>
<reference evidence="3" key="1">
    <citation type="submission" date="2021-03" db="EMBL/GenBank/DDBJ databases">
        <title>Revisited historic fungal species revealed as producer of novel bioactive compounds through whole genome sequencing and comparative genomics.</title>
        <authorList>
            <person name="Vignolle G.A."/>
            <person name="Hochenegger N."/>
            <person name="Mach R.L."/>
            <person name="Mach-Aigner A.R."/>
            <person name="Javad Rahimi M."/>
            <person name="Salim K.A."/>
            <person name="Chan C.M."/>
            <person name="Lim L.B.L."/>
            <person name="Cai F."/>
            <person name="Druzhinina I.S."/>
            <person name="U'Ren J.M."/>
            <person name="Derntl C."/>
        </authorList>
    </citation>
    <scope>NUCLEOTIDE SEQUENCE</scope>
    <source>
        <strain evidence="3">TUCIM 5799</strain>
    </source>
</reference>
<evidence type="ECO:0000259" key="2">
    <source>
        <dbReference type="PROSITE" id="PS50217"/>
    </source>
</evidence>
<feature type="compositionally biased region" description="Low complexity" evidence="1">
    <location>
        <begin position="319"/>
        <end position="333"/>
    </location>
</feature>
<comment type="caution">
    <text evidence="3">The sequence shown here is derived from an EMBL/GenBank/DDBJ whole genome shotgun (WGS) entry which is preliminary data.</text>
</comment>
<dbReference type="FunFam" id="1.20.5.170:FF:000031">
    <property type="entry name" value="BZIP transcription factor (MeaB)"/>
    <property type="match status" value="1"/>
</dbReference>
<feature type="compositionally biased region" description="Polar residues" evidence="1">
    <location>
        <begin position="169"/>
        <end position="185"/>
    </location>
</feature>
<dbReference type="PROSITE" id="PS50217">
    <property type="entry name" value="BZIP"/>
    <property type="match status" value="1"/>
</dbReference>
<proteinExistence type="predicted"/>
<feature type="region of interest" description="Disordered" evidence="1">
    <location>
        <begin position="116"/>
        <end position="139"/>
    </location>
</feature>
<dbReference type="InterPro" id="IPR046347">
    <property type="entry name" value="bZIP_sf"/>
</dbReference>
<dbReference type="EMBL" id="JAFIMR010000005">
    <property type="protein sequence ID" value="KAI1878889.1"/>
    <property type="molecule type" value="Genomic_DNA"/>
</dbReference>
<accession>A0A9P9WTR2</accession>
<organism evidence="3 4">
    <name type="scientific">Neoarthrinium moseri</name>
    <dbReference type="NCBI Taxonomy" id="1658444"/>
    <lineage>
        <taxon>Eukaryota</taxon>
        <taxon>Fungi</taxon>
        <taxon>Dikarya</taxon>
        <taxon>Ascomycota</taxon>
        <taxon>Pezizomycotina</taxon>
        <taxon>Sordariomycetes</taxon>
        <taxon>Xylariomycetidae</taxon>
        <taxon>Amphisphaeriales</taxon>
        <taxon>Apiosporaceae</taxon>
        <taxon>Neoarthrinium</taxon>
    </lineage>
</organism>